<comment type="caution">
    <text evidence="2">The sequence shown here is derived from an EMBL/GenBank/DDBJ whole genome shotgun (WGS) entry which is preliminary data.</text>
</comment>
<evidence type="ECO:0000313" key="3">
    <source>
        <dbReference type="Proteomes" id="UP000076874"/>
    </source>
</evidence>
<proteinExistence type="inferred from homology"/>
<dbReference type="PANTHER" id="PTHR34598:SF3">
    <property type="entry name" value="OXIDOREDUCTASE AN1597"/>
    <property type="match status" value="1"/>
</dbReference>
<reference evidence="2 3" key="1">
    <citation type="journal article" date="2016" name="Genome Biol. Evol.">
        <title>Divergent and convergent evolution of fungal pathogenicity.</title>
        <authorList>
            <person name="Shang Y."/>
            <person name="Xiao G."/>
            <person name="Zheng P."/>
            <person name="Cen K."/>
            <person name="Zhan S."/>
            <person name="Wang C."/>
        </authorList>
    </citation>
    <scope>NUCLEOTIDE SEQUENCE [LARGE SCALE GENOMIC DNA]</scope>
    <source>
        <strain evidence="2 3">RCEF 264</strain>
    </source>
</reference>
<keyword evidence="3" id="KW-1185">Reference proteome</keyword>
<dbReference type="AlphaFoldDB" id="A0A167M4Y0"/>
<name>A0A167M4Y0_9HYPO</name>
<dbReference type="GO" id="GO:0016491">
    <property type="term" value="F:oxidoreductase activity"/>
    <property type="evidence" value="ECO:0007669"/>
    <property type="project" value="InterPro"/>
</dbReference>
<dbReference type="STRING" id="1081102.A0A167M4Y0"/>
<dbReference type="InterPro" id="IPR044053">
    <property type="entry name" value="AsaB-like"/>
</dbReference>
<dbReference type="PANTHER" id="PTHR34598">
    <property type="entry name" value="BLL6449 PROTEIN"/>
    <property type="match status" value="1"/>
</dbReference>
<accession>A0A167M4Y0</accession>
<comment type="similarity">
    <text evidence="1">Belongs to the asaB hydroxylase/desaturase family.</text>
</comment>
<protein>
    <submittedName>
        <fullName evidence="2">Uncharacterized protein</fullName>
    </submittedName>
</protein>
<dbReference type="OrthoDB" id="412788at2759"/>
<dbReference type="Proteomes" id="UP000076874">
    <property type="component" value="Unassembled WGS sequence"/>
</dbReference>
<evidence type="ECO:0000313" key="2">
    <source>
        <dbReference type="EMBL" id="OAA53931.1"/>
    </source>
</evidence>
<organism evidence="2 3">
    <name type="scientific">Niveomyces insectorum RCEF 264</name>
    <dbReference type="NCBI Taxonomy" id="1081102"/>
    <lineage>
        <taxon>Eukaryota</taxon>
        <taxon>Fungi</taxon>
        <taxon>Dikarya</taxon>
        <taxon>Ascomycota</taxon>
        <taxon>Pezizomycotina</taxon>
        <taxon>Sordariomycetes</taxon>
        <taxon>Hypocreomycetidae</taxon>
        <taxon>Hypocreales</taxon>
        <taxon>Cordycipitaceae</taxon>
        <taxon>Niveomyces</taxon>
    </lineage>
</organism>
<dbReference type="EMBL" id="AZHD01000026">
    <property type="protein sequence ID" value="OAA53931.1"/>
    <property type="molecule type" value="Genomic_DNA"/>
</dbReference>
<evidence type="ECO:0000256" key="1">
    <source>
        <dbReference type="ARBA" id="ARBA00023604"/>
    </source>
</evidence>
<gene>
    <name evidence="2" type="ORF">SPI_09138</name>
</gene>
<sequence>MTAVSAQLDFIKPLDIYTKEKPYQLFLAKPKSRQDVDLTNVEVDTVPNIPLHDVRGREDDFRIDEHGFQYIKHDQTFRAFDDPQRVNDEFLPQVVKVIKDHIPCAERVHVYDWRVIVYQNPWARRTDCKEQKTKQDEH</sequence>